<feature type="domain" description="HD/PDEase" evidence="1">
    <location>
        <begin position="98"/>
        <end position="256"/>
    </location>
</feature>
<keyword evidence="3" id="KW-1185">Reference proteome</keyword>
<evidence type="ECO:0000259" key="1">
    <source>
        <dbReference type="SMART" id="SM00471"/>
    </source>
</evidence>
<dbReference type="Gene3D" id="1.10.3210.10">
    <property type="entry name" value="Hypothetical protein af1432"/>
    <property type="match status" value="1"/>
</dbReference>
<dbReference type="SUPFAM" id="SSF109604">
    <property type="entry name" value="HD-domain/PDEase-like"/>
    <property type="match status" value="1"/>
</dbReference>
<name>A0ABT7V6A5_9ACTN</name>
<dbReference type="RefSeq" id="WP_289543765.1">
    <property type="nucleotide sequence ID" value="NZ_JAUDDZ010000001.1"/>
</dbReference>
<protein>
    <submittedName>
        <fullName evidence="2">HD domain-containing protein</fullName>
    </submittedName>
</protein>
<organism evidence="2 3">
    <name type="scientific">Enorma phocaeensis</name>
    <dbReference type="NCBI Taxonomy" id="1871019"/>
    <lineage>
        <taxon>Bacteria</taxon>
        <taxon>Bacillati</taxon>
        <taxon>Actinomycetota</taxon>
        <taxon>Coriobacteriia</taxon>
        <taxon>Coriobacteriales</taxon>
        <taxon>Coriobacteriaceae</taxon>
        <taxon>Enorma</taxon>
    </lineage>
</organism>
<dbReference type="Proteomes" id="UP001529421">
    <property type="component" value="Unassembled WGS sequence"/>
</dbReference>
<dbReference type="SMART" id="SM00471">
    <property type="entry name" value="HDc"/>
    <property type="match status" value="1"/>
</dbReference>
<dbReference type="InterPro" id="IPR003607">
    <property type="entry name" value="HD/PDEase_dom"/>
</dbReference>
<reference evidence="2 3" key="2">
    <citation type="submission" date="2023-06" db="EMBL/GenBank/DDBJ databases">
        <authorList>
            <person name="Zeman M."/>
            <person name="Kubasova T."/>
            <person name="Jahodarova E."/>
            <person name="Nykrynova M."/>
            <person name="Rychlik I."/>
        </authorList>
    </citation>
    <scope>NUCLEOTIDE SEQUENCE [LARGE SCALE GENOMIC DNA]</scope>
    <source>
        <strain evidence="2 3">154_Feed</strain>
    </source>
</reference>
<dbReference type="InterPro" id="IPR006674">
    <property type="entry name" value="HD_domain"/>
</dbReference>
<dbReference type="EMBL" id="JAUDDZ010000001">
    <property type="protein sequence ID" value="MDM8274035.1"/>
    <property type="molecule type" value="Genomic_DNA"/>
</dbReference>
<evidence type="ECO:0000313" key="3">
    <source>
        <dbReference type="Proteomes" id="UP001529421"/>
    </source>
</evidence>
<evidence type="ECO:0000313" key="2">
    <source>
        <dbReference type="EMBL" id="MDM8274035.1"/>
    </source>
</evidence>
<accession>A0ABT7V6A5</accession>
<sequence>MSSDSHVSRTELRGRMARIPEVLSDELVERMAHDRAHGWVNPFRAEDADAIRREDREGDRASIWRPAYVRDVEKILHTPAYNRYAGKTQVFSFRSNDDLSRRGLHVQLVARIARDIGYALGLNCDLIEAIGLGHDLGHTPFGHAGERCLNDVYHAHTGRWFFHNVHSVRVLDVLYGRNLTLQTLDGALTHNGEYEQRVFELSGLSGFDEFDRTVEACYRDGDIAVGHLRPMTLEGCVVRISDIIAYVGRDRQDAIAAGLLGEDAFEDGLGGAYNSWILSHASADIIEHSYGRDRIEMSEELFEEIRRAKAENYAKIYRASGIEGESAAVLARAFELMYERCLADLLDRDESSYIYRHHILRIEQHLAHYGRTYEWERDPHQTVVDYIASMSDGYFAELATKLFPEIRFPRRTYINER</sequence>
<reference evidence="3" key="1">
    <citation type="submission" date="2023-06" db="EMBL/GenBank/DDBJ databases">
        <title>Identification and characterization of horizontal gene transfer across gut microbiota members of farm animals based on homology search.</title>
        <authorList>
            <person name="Zeman M."/>
            <person name="Kubasova T."/>
            <person name="Jahodarova E."/>
            <person name="Nykrynova M."/>
            <person name="Rychlik I."/>
        </authorList>
    </citation>
    <scope>NUCLEOTIDE SEQUENCE [LARGE SCALE GENOMIC DNA]</scope>
    <source>
        <strain evidence="3">154_Feed</strain>
    </source>
</reference>
<dbReference type="Pfam" id="PF01966">
    <property type="entry name" value="HD"/>
    <property type="match status" value="1"/>
</dbReference>
<comment type="caution">
    <text evidence="2">The sequence shown here is derived from an EMBL/GenBank/DDBJ whole genome shotgun (WGS) entry which is preliminary data.</text>
</comment>
<gene>
    <name evidence="2" type="ORF">QUW28_00765</name>
</gene>
<proteinExistence type="predicted"/>